<dbReference type="Gene3D" id="3.30.70.940">
    <property type="entry name" value="NusG, N-terminal domain"/>
    <property type="match status" value="1"/>
</dbReference>
<keyword evidence="4 5" id="KW-0804">Transcription</keyword>
<dbReference type="InterPro" id="IPR036735">
    <property type="entry name" value="NGN_dom_sf"/>
</dbReference>
<comment type="function">
    <text evidence="5 7">Participates in transcription elongation, termination and antitermination.</text>
</comment>
<accession>A0A380LL87</accession>
<dbReference type="InterPro" id="IPR014722">
    <property type="entry name" value="Rib_uL2_dom2"/>
</dbReference>
<dbReference type="RefSeq" id="WP_022789327.1">
    <property type="nucleotide sequence ID" value="NZ_CALEXM010000024.1"/>
</dbReference>
<dbReference type="InterPro" id="IPR008991">
    <property type="entry name" value="Translation_prot_SH3-like_sf"/>
</dbReference>
<dbReference type="GO" id="GO:0006353">
    <property type="term" value="P:DNA-templated transcription termination"/>
    <property type="evidence" value="ECO:0007669"/>
    <property type="project" value="UniProtKB-UniRule"/>
</dbReference>
<dbReference type="NCBIfam" id="TIGR00922">
    <property type="entry name" value="nusG"/>
    <property type="match status" value="1"/>
</dbReference>
<dbReference type="PANTHER" id="PTHR30265:SF2">
    <property type="entry name" value="TRANSCRIPTION TERMINATION_ANTITERMINATION PROTEIN NUSG"/>
    <property type="match status" value="1"/>
</dbReference>
<dbReference type="PRINTS" id="PR00338">
    <property type="entry name" value="NUSGTNSCPFCT"/>
</dbReference>
<evidence type="ECO:0000259" key="9">
    <source>
        <dbReference type="SMART" id="SM00739"/>
    </source>
</evidence>
<feature type="domain" description="NusG-like N-terminal" evidence="8">
    <location>
        <begin position="6"/>
        <end position="117"/>
    </location>
</feature>
<evidence type="ECO:0000256" key="7">
    <source>
        <dbReference type="RuleBase" id="RU000538"/>
    </source>
</evidence>
<keyword evidence="1 5" id="KW-0806">Transcription termination</keyword>
<dbReference type="InterPro" id="IPR005825">
    <property type="entry name" value="Ribosomal_uL24_CS"/>
</dbReference>
<dbReference type="GO" id="GO:0003735">
    <property type="term" value="F:structural constituent of ribosome"/>
    <property type="evidence" value="ECO:0007669"/>
    <property type="project" value="InterPro"/>
</dbReference>
<dbReference type="GO" id="GO:0031564">
    <property type="term" value="P:transcription antitermination"/>
    <property type="evidence" value="ECO:0007669"/>
    <property type="project" value="UniProtKB-UniRule"/>
</dbReference>
<keyword evidence="11" id="KW-1185">Reference proteome</keyword>
<dbReference type="SMART" id="SM00738">
    <property type="entry name" value="NGN"/>
    <property type="match status" value="1"/>
</dbReference>
<evidence type="ECO:0000256" key="2">
    <source>
        <dbReference type="ARBA" id="ARBA00022814"/>
    </source>
</evidence>
<protein>
    <recommendedName>
        <fullName evidence="5 6">Transcription termination/antitermination protein NusG</fullName>
    </recommendedName>
</protein>
<evidence type="ECO:0000256" key="1">
    <source>
        <dbReference type="ARBA" id="ARBA00022472"/>
    </source>
</evidence>
<dbReference type="SMART" id="SM00739">
    <property type="entry name" value="KOW"/>
    <property type="match status" value="1"/>
</dbReference>
<sequence>MAEELKKEWYVVNTYAGQENRVKENLERRISTMGLEDYLFQIVVAEEKEIEYKNGKPVEKTRNLFSGYLLVQMIMTDEAWYVVRNTPGVTGFIGSSGKGAKPFPVAQEEVDSVLRRLGRKDINIQVDFGVGDTVEILNGAFKNSEGVVEAMDEEKQEATVLLILFGRETPTEIPYMDLKKVD</sequence>
<evidence type="ECO:0000313" key="10">
    <source>
        <dbReference type="EMBL" id="SUO03965.1"/>
    </source>
</evidence>
<dbReference type="GO" id="GO:0006412">
    <property type="term" value="P:translation"/>
    <property type="evidence" value="ECO:0007669"/>
    <property type="project" value="InterPro"/>
</dbReference>
<dbReference type="HAMAP" id="MF_00948">
    <property type="entry name" value="NusG"/>
    <property type="match status" value="1"/>
</dbReference>
<dbReference type="OrthoDB" id="9809075at2"/>
<dbReference type="InterPro" id="IPR043425">
    <property type="entry name" value="NusG-like"/>
</dbReference>
<feature type="domain" description="KOW" evidence="9">
    <location>
        <begin position="127"/>
        <end position="154"/>
    </location>
</feature>
<dbReference type="CDD" id="cd06091">
    <property type="entry name" value="KOW_NusG"/>
    <property type="match status" value="1"/>
</dbReference>
<keyword evidence="3 5" id="KW-0805">Transcription regulation</keyword>
<proteinExistence type="inferred from homology"/>
<reference evidence="10 11" key="1">
    <citation type="submission" date="2018-06" db="EMBL/GenBank/DDBJ databases">
        <authorList>
            <consortium name="Pathogen Informatics"/>
            <person name="Doyle S."/>
        </authorList>
    </citation>
    <scope>NUCLEOTIDE SEQUENCE [LARGE SCALE GENOMIC DNA]</scope>
    <source>
        <strain evidence="10 11">NCTC11087</strain>
    </source>
</reference>
<keyword evidence="2 5" id="KW-0889">Transcription antitermination</keyword>
<dbReference type="InterPro" id="IPR001062">
    <property type="entry name" value="Transcrpt_antiterm_NusG"/>
</dbReference>
<evidence type="ECO:0000256" key="4">
    <source>
        <dbReference type="ARBA" id="ARBA00023163"/>
    </source>
</evidence>
<dbReference type="EMBL" id="UHFX01000003">
    <property type="protein sequence ID" value="SUO03965.1"/>
    <property type="molecule type" value="Genomic_DNA"/>
</dbReference>
<dbReference type="Gene3D" id="2.30.30.30">
    <property type="match status" value="1"/>
</dbReference>
<gene>
    <name evidence="5 10" type="primary">nusG</name>
    <name evidence="10" type="ORF">NCTC11087_00849</name>
</gene>
<comment type="similarity">
    <text evidence="5 7">Belongs to the NusG family.</text>
</comment>
<dbReference type="InterPro" id="IPR010216">
    <property type="entry name" value="Transcrpt_antiterm_NusG_myco"/>
</dbReference>
<dbReference type="InterPro" id="IPR047050">
    <property type="entry name" value="NGN"/>
</dbReference>
<dbReference type="Pfam" id="PF02357">
    <property type="entry name" value="NusG"/>
    <property type="match status" value="1"/>
</dbReference>
<evidence type="ECO:0000259" key="8">
    <source>
        <dbReference type="SMART" id="SM00738"/>
    </source>
</evidence>
<evidence type="ECO:0000256" key="5">
    <source>
        <dbReference type="HAMAP-Rule" id="MF_00948"/>
    </source>
</evidence>
<dbReference type="GO" id="GO:0005829">
    <property type="term" value="C:cytosol"/>
    <property type="evidence" value="ECO:0007669"/>
    <property type="project" value="TreeGrafter"/>
</dbReference>
<evidence type="ECO:0000256" key="6">
    <source>
        <dbReference type="NCBIfam" id="TIGR01956"/>
    </source>
</evidence>
<evidence type="ECO:0000256" key="3">
    <source>
        <dbReference type="ARBA" id="ARBA00023015"/>
    </source>
</evidence>
<dbReference type="GO" id="GO:0006354">
    <property type="term" value="P:DNA-templated transcription elongation"/>
    <property type="evidence" value="ECO:0007669"/>
    <property type="project" value="UniProtKB-UniRule"/>
</dbReference>
<dbReference type="SUPFAM" id="SSF50104">
    <property type="entry name" value="Translation proteins SH3-like domain"/>
    <property type="match status" value="1"/>
</dbReference>
<dbReference type="InterPro" id="IPR005824">
    <property type="entry name" value="KOW"/>
</dbReference>
<evidence type="ECO:0000313" key="11">
    <source>
        <dbReference type="Proteomes" id="UP000255523"/>
    </source>
</evidence>
<dbReference type="NCBIfam" id="TIGR01956">
    <property type="entry name" value="NusG_myco"/>
    <property type="match status" value="1"/>
</dbReference>
<dbReference type="PANTHER" id="PTHR30265">
    <property type="entry name" value="RHO-INTERACTING TRANSCRIPTION TERMINATION FACTOR NUSG"/>
    <property type="match status" value="1"/>
</dbReference>
<dbReference type="SUPFAM" id="SSF82679">
    <property type="entry name" value="N-utilization substance G protein NusG, N-terminal domain"/>
    <property type="match status" value="1"/>
</dbReference>
<organism evidence="10 11">
    <name type="scientific">Faecalicoccus pleomorphus</name>
    <dbReference type="NCBI Taxonomy" id="1323"/>
    <lineage>
        <taxon>Bacteria</taxon>
        <taxon>Bacillati</taxon>
        <taxon>Bacillota</taxon>
        <taxon>Erysipelotrichia</taxon>
        <taxon>Erysipelotrichales</taxon>
        <taxon>Erysipelotrichaceae</taxon>
        <taxon>Faecalicoccus</taxon>
    </lineage>
</organism>
<dbReference type="PROSITE" id="PS01108">
    <property type="entry name" value="RIBOSOMAL_L24"/>
    <property type="match status" value="1"/>
</dbReference>
<dbReference type="InterPro" id="IPR006645">
    <property type="entry name" value="NGN-like_dom"/>
</dbReference>
<dbReference type="Proteomes" id="UP000255523">
    <property type="component" value="Unassembled WGS sequence"/>
</dbReference>
<dbReference type="CDD" id="cd09891">
    <property type="entry name" value="NGN_Bact_1"/>
    <property type="match status" value="1"/>
</dbReference>
<dbReference type="AlphaFoldDB" id="A0A380LL87"/>
<name>A0A380LL87_9FIRM</name>
<dbReference type="GeneID" id="77461824"/>
<dbReference type="GO" id="GO:0032784">
    <property type="term" value="P:regulation of DNA-templated transcription elongation"/>
    <property type="evidence" value="ECO:0007669"/>
    <property type="project" value="InterPro"/>
</dbReference>
<dbReference type="GO" id="GO:0005840">
    <property type="term" value="C:ribosome"/>
    <property type="evidence" value="ECO:0007669"/>
    <property type="project" value="InterPro"/>
</dbReference>